<comment type="caution">
    <text evidence="1">The sequence shown here is derived from an EMBL/GenBank/DDBJ whole genome shotgun (WGS) entry which is preliminary data.</text>
</comment>
<dbReference type="AlphaFoldDB" id="A0ABD1EW96"/>
<keyword evidence="2" id="KW-1185">Reference proteome</keyword>
<name>A0ABD1EW96_HYPHA</name>
<sequence>MKLIEQYHEDRVTQSLLLKLLKIVVETRDDDYDDSDYHSTLPIPSVDPCLFFAGAKGPRKSFTFF</sequence>
<evidence type="ECO:0000313" key="2">
    <source>
        <dbReference type="Proteomes" id="UP001566132"/>
    </source>
</evidence>
<dbReference type="Proteomes" id="UP001566132">
    <property type="component" value="Unassembled WGS sequence"/>
</dbReference>
<dbReference type="EMBL" id="JBDJPC010000004">
    <property type="protein sequence ID" value="KAL1505313.1"/>
    <property type="molecule type" value="Genomic_DNA"/>
</dbReference>
<protein>
    <submittedName>
        <fullName evidence="1">Uncharacterized protein</fullName>
    </submittedName>
</protein>
<proteinExistence type="predicted"/>
<gene>
    <name evidence="1" type="ORF">ABEB36_004906</name>
</gene>
<accession>A0ABD1EW96</accession>
<reference evidence="1 2" key="1">
    <citation type="submission" date="2024-05" db="EMBL/GenBank/DDBJ databases">
        <title>Genetic variation in Jamaican populations of the coffee berry borer (Hypothenemus hampei).</title>
        <authorList>
            <person name="Errbii M."/>
            <person name="Myrie A."/>
        </authorList>
    </citation>
    <scope>NUCLEOTIDE SEQUENCE [LARGE SCALE GENOMIC DNA]</scope>
    <source>
        <strain evidence="1">JA-Hopewell-2020-01-JO</strain>
        <tissue evidence="1">Whole body</tissue>
    </source>
</reference>
<organism evidence="1 2">
    <name type="scientific">Hypothenemus hampei</name>
    <name type="common">Coffee berry borer</name>
    <dbReference type="NCBI Taxonomy" id="57062"/>
    <lineage>
        <taxon>Eukaryota</taxon>
        <taxon>Metazoa</taxon>
        <taxon>Ecdysozoa</taxon>
        <taxon>Arthropoda</taxon>
        <taxon>Hexapoda</taxon>
        <taxon>Insecta</taxon>
        <taxon>Pterygota</taxon>
        <taxon>Neoptera</taxon>
        <taxon>Endopterygota</taxon>
        <taxon>Coleoptera</taxon>
        <taxon>Polyphaga</taxon>
        <taxon>Cucujiformia</taxon>
        <taxon>Curculionidae</taxon>
        <taxon>Scolytinae</taxon>
        <taxon>Hypothenemus</taxon>
    </lineage>
</organism>
<evidence type="ECO:0000313" key="1">
    <source>
        <dbReference type="EMBL" id="KAL1505313.1"/>
    </source>
</evidence>